<sequence length="150" mass="18090">MQIYINNLEISSNDIFYDEHFYRKYIEGKEIHPVEISIELQDFNEKMKPQYQELLRELIEDDEKMGENYALELFETLAEYPSYEDILNTTRIDMKEKMNFLDTFFLSQIFKEFLWHGHSISGISWVIKEVFYFNKIGDTIVMKGNTQKIN</sequence>
<proteinExistence type="predicted"/>
<gene>
    <name evidence="1" type="ORF">SAMN05443633_104339</name>
</gene>
<dbReference type="EMBL" id="FQUT01000004">
    <property type="protein sequence ID" value="SHF47610.1"/>
    <property type="molecule type" value="Genomic_DNA"/>
</dbReference>
<dbReference type="RefSeq" id="WP_072956724.1">
    <property type="nucleotide sequence ID" value="NZ_FQUT01000004.1"/>
</dbReference>
<dbReference type="OrthoDB" id="1260719at2"/>
<evidence type="ECO:0000313" key="2">
    <source>
        <dbReference type="Proteomes" id="UP000184518"/>
    </source>
</evidence>
<organism evidence="1 2">
    <name type="scientific">Chryseobacterium arachidis</name>
    <dbReference type="NCBI Taxonomy" id="1416778"/>
    <lineage>
        <taxon>Bacteria</taxon>
        <taxon>Pseudomonadati</taxon>
        <taxon>Bacteroidota</taxon>
        <taxon>Flavobacteriia</taxon>
        <taxon>Flavobacteriales</taxon>
        <taxon>Weeksellaceae</taxon>
        <taxon>Chryseobacterium group</taxon>
        <taxon>Chryseobacterium</taxon>
    </lineage>
</organism>
<accession>A0A1M5BYX9</accession>
<dbReference type="Proteomes" id="UP000184518">
    <property type="component" value="Unassembled WGS sequence"/>
</dbReference>
<name>A0A1M5BYX9_9FLAO</name>
<protein>
    <submittedName>
        <fullName evidence="1">Uncharacterized protein</fullName>
    </submittedName>
</protein>
<reference evidence="2" key="1">
    <citation type="submission" date="2016-11" db="EMBL/GenBank/DDBJ databases">
        <authorList>
            <person name="Varghese N."/>
            <person name="Submissions S."/>
        </authorList>
    </citation>
    <scope>NUCLEOTIDE SEQUENCE [LARGE SCALE GENOMIC DNA]</scope>
    <source>
        <strain evidence="2">DSM 27619</strain>
    </source>
</reference>
<dbReference type="AlphaFoldDB" id="A0A1M5BYX9"/>
<evidence type="ECO:0000313" key="1">
    <source>
        <dbReference type="EMBL" id="SHF47610.1"/>
    </source>
</evidence>
<keyword evidence="2" id="KW-1185">Reference proteome</keyword>
<dbReference type="STRING" id="1416778.SAMN05443633_104339"/>